<dbReference type="AlphaFoldDB" id="A0AAN8F1T9"/>
<organism evidence="2 3">
    <name type="scientific">Trichostrongylus colubriformis</name>
    <name type="common">Black scour worm</name>
    <dbReference type="NCBI Taxonomy" id="6319"/>
    <lineage>
        <taxon>Eukaryota</taxon>
        <taxon>Metazoa</taxon>
        <taxon>Ecdysozoa</taxon>
        <taxon>Nematoda</taxon>
        <taxon>Chromadorea</taxon>
        <taxon>Rhabditida</taxon>
        <taxon>Rhabditina</taxon>
        <taxon>Rhabditomorpha</taxon>
        <taxon>Strongyloidea</taxon>
        <taxon>Trichostrongylidae</taxon>
        <taxon>Trichostrongylus</taxon>
    </lineage>
</organism>
<name>A0AAN8F1T9_TRICO</name>
<comment type="caution">
    <text evidence="2">The sequence shown here is derived from an EMBL/GenBank/DDBJ whole genome shotgun (WGS) entry which is preliminary data.</text>
</comment>
<gene>
    <name evidence="2" type="ORF">GCK32_010511</name>
</gene>
<reference evidence="2 3" key="1">
    <citation type="submission" date="2019-10" db="EMBL/GenBank/DDBJ databases">
        <title>Assembly and Annotation for the nematode Trichostrongylus colubriformis.</title>
        <authorList>
            <person name="Martin J."/>
        </authorList>
    </citation>
    <scope>NUCLEOTIDE SEQUENCE [LARGE SCALE GENOMIC DNA]</scope>
    <source>
        <strain evidence="2">G859</strain>
        <tissue evidence="2">Whole worm</tissue>
    </source>
</reference>
<dbReference type="Proteomes" id="UP001331761">
    <property type="component" value="Unassembled WGS sequence"/>
</dbReference>
<evidence type="ECO:0000313" key="2">
    <source>
        <dbReference type="EMBL" id="KAK5965952.1"/>
    </source>
</evidence>
<evidence type="ECO:0000256" key="1">
    <source>
        <dbReference type="SAM" id="MobiDB-lite"/>
    </source>
</evidence>
<proteinExistence type="predicted"/>
<evidence type="ECO:0000313" key="3">
    <source>
        <dbReference type="Proteomes" id="UP001331761"/>
    </source>
</evidence>
<feature type="region of interest" description="Disordered" evidence="1">
    <location>
        <begin position="1"/>
        <end position="22"/>
    </location>
</feature>
<sequence>MGAIASLNVSWEKPLSDGHPDDTEIYHGEKDEEPAPVLNVVWEPVEGGAAQTDERSTRMTRAPLQLISSTQLYVKRFDPSKRCIVEQPVIANMYVEPYVSGEAGKCMQSLAPTQSLSESGPPLEESTPSITLTETKTKTTITRPHSGFSKRVTEVHTKIKQVKVCPETGGMFLYWYFSLYNTTLGISSGT</sequence>
<protein>
    <submittedName>
        <fullName evidence="2">Uncharacterized protein</fullName>
    </submittedName>
</protein>
<dbReference type="EMBL" id="WIXE01024065">
    <property type="protein sequence ID" value="KAK5965952.1"/>
    <property type="molecule type" value="Genomic_DNA"/>
</dbReference>
<keyword evidence="3" id="KW-1185">Reference proteome</keyword>
<accession>A0AAN8F1T9</accession>